<feature type="domain" description="Trichome birefringence-like C-terminal" evidence="2">
    <location>
        <begin position="346"/>
        <end position="638"/>
    </location>
</feature>
<proteinExistence type="inferred from homology"/>
<dbReference type="PANTHER" id="PTHR32285:SF48">
    <property type="entry name" value="PROTEIN TRICHOME BIREFRINGENCE-LIKE 19"/>
    <property type="match status" value="1"/>
</dbReference>
<evidence type="ECO:0000256" key="1">
    <source>
        <dbReference type="ARBA" id="ARBA00007727"/>
    </source>
</evidence>
<evidence type="ECO:0000313" key="3">
    <source>
        <dbReference type="EMBL" id="KAL1503789.1"/>
    </source>
</evidence>
<comment type="caution">
    <text evidence="3">The sequence shown here is derived from an EMBL/GenBank/DDBJ whole genome shotgun (WGS) entry which is preliminary data.</text>
</comment>
<dbReference type="InterPro" id="IPR029962">
    <property type="entry name" value="TBL"/>
</dbReference>
<dbReference type="PANTHER" id="PTHR32285">
    <property type="entry name" value="PROTEIN TRICHOME BIREFRINGENCE-LIKE 9-RELATED"/>
    <property type="match status" value="1"/>
</dbReference>
<dbReference type="InterPro" id="IPR026057">
    <property type="entry name" value="TBL_C"/>
</dbReference>
<evidence type="ECO:0000313" key="4">
    <source>
        <dbReference type="Proteomes" id="UP001515480"/>
    </source>
</evidence>
<dbReference type="Pfam" id="PF13839">
    <property type="entry name" value="PC-Esterase"/>
    <property type="match status" value="1"/>
</dbReference>
<dbReference type="Proteomes" id="UP001515480">
    <property type="component" value="Unassembled WGS sequence"/>
</dbReference>
<name>A0AB34IQQ7_PRYPA</name>
<gene>
    <name evidence="3" type="ORF">AB1Y20_012257</name>
</gene>
<organism evidence="3 4">
    <name type="scientific">Prymnesium parvum</name>
    <name type="common">Toxic golden alga</name>
    <dbReference type="NCBI Taxonomy" id="97485"/>
    <lineage>
        <taxon>Eukaryota</taxon>
        <taxon>Haptista</taxon>
        <taxon>Haptophyta</taxon>
        <taxon>Prymnesiophyceae</taxon>
        <taxon>Prymnesiales</taxon>
        <taxon>Prymnesiaceae</taxon>
        <taxon>Prymnesium</taxon>
    </lineage>
</organism>
<accession>A0AB34IQQ7</accession>
<reference evidence="3 4" key="1">
    <citation type="journal article" date="2024" name="Science">
        <title>Giant polyketide synthase enzymes in the biosynthesis of giant marine polyether toxins.</title>
        <authorList>
            <person name="Fallon T.R."/>
            <person name="Shende V.V."/>
            <person name="Wierzbicki I.H."/>
            <person name="Pendleton A.L."/>
            <person name="Watervoot N.F."/>
            <person name="Auber R.P."/>
            <person name="Gonzalez D.J."/>
            <person name="Wisecaver J.H."/>
            <person name="Moore B.S."/>
        </authorList>
    </citation>
    <scope>NUCLEOTIDE SEQUENCE [LARGE SCALE GENOMIC DNA]</scope>
    <source>
        <strain evidence="3 4">12B1</strain>
    </source>
</reference>
<sequence length="652" mass="72765">MGSSIFPLLVLFDDSLHNRWVALARRGCNISEAAQPDVGRLSYGQPVLCGRSLRAHFGHRPGAALALLSDEPVVLSNASAPLILSFAFAFSTWPSLDRLAACPAVPTRGECRGAVCVAVRLQTVADAETLFMPLCDAEPWRTGKTAAHAHGRTKAASQLDWRQAQLPLHRLGVAGSLDEILFVAGEEAANLSAASLWVDEVWLGSERAPAAGDAPPSYGRRDINVVRSSWLQGVRMAGSANAGRSNRNPHFCEYMSSELAHAQHVGEARPRCRMDGDHLAGRWMQTCDPRLIRRPDHFAYGRALPAVKGWFDYRLCYRQSATERLRTLQALSWSWRPFRCALVPVNGATFDKWLGKRTMLFLGDSLTAQGYYSLLWLLGDVVVQQEDLFGYTPDEVKKGSKVAELGMDICQSSAGNEGGYISRARLRSGGRMMKVMRHGEIVDELRRATSAFWSRWASDADIIVLNVGHHYHSVDPAFKNYDQLARLGIRQLEKLMKPAAQLIFRTTNIGHHSCETAARPLHSRREAWQQLTGSENIWAWRPKQHAKGSVDMFKDKYNWRGPPLFEASWADAARRSRLMSGRFTFLNVSFMDARADGHVATAMRYSSSRGAFGAKWKTEFPLDCLHYCYPGPSDFWALSLFNLLLNNPRFNA</sequence>
<protein>
    <recommendedName>
        <fullName evidence="2">Trichome birefringence-like C-terminal domain-containing protein</fullName>
    </recommendedName>
</protein>
<comment type="similarity">
    <text evidence="1">Belongs to the PC-esterase family. TBL subfamily.</text>
</comment>
<dbReference type="EMBL" id="JBGBPQ010000021">
    <property type="protein sequence ID" value="KAL1503789.1"/>
    <property type="molecule type" value="Genomic_DNA"/>
</dbReference>
<dbReference type="GO" id="GO:0016413">
    <property type="term" value="F:O-acetyltransferase activity"/>
    <property type="evidence" value="ECO:0007669"/>
    <property type="project" value="InterPro"/>
</dbReference>
<evidence type="ECO:0000259" key="2">
    <source>
        <dbReference type="Pfam" id="PF13839"/>
    </source>
</evidence>
<keyword evidence="4" id="KW-1185">Reference proteome</keyword>
<dbReference type="AlphaFoldDB" id="A0AB34IQQ7"/>